<evidence type="ECO:0000259" key="2">
    <source>
        <dbReference type="Pfam" id="PF03779"/>
    </source>
</evidence>
<proteinExistence type="predicted"/>
<keyword evidence="1" id="KW-1133">Transmembrane helix</keyword>
<name>A0ABW0KYS5_9BURK</name>
<organism evidence="3 4">
    <name type="scientific">Massilia niabensis</name>
    <dbReference type="NCBI Taxonomy" id="544910"/>
    <lineage>
        <taxon>Bacteria</taxon>
        <taxon>Pseudomonadati</taxon>
        <taxon>Pseudomonadota</taxon>
        <taxon>Betaproteobacteria</taxon>
        <taxon>Burkholderiales</taxon>
        <taxon>Oxalobacteraceae</taxon>
        <taxon>Telluria group</taxon>
        <taxon>Massilia</taxon>
    </lineage>
</organism>
<feature type="transmembrane region" description="Helical" evidence="1">
    <location>
        <begin position="12"/>
        <end position="31"/>
    </location>
</feature>
<evidence type="ECO:0000256" key="1">
    <source>
        <dbReference type="SAM" id="Phobius"/>
    </source>
</evidence>
<keyword evidence="1" id="KW-0812">Transmembrane</keyword>
<accession>A0ABW0KYS5</accession>
<dbReference type="InterPro" id="IPR005530">
    <property type="entry name" value="SPW"/>
</dbReference>
<keyword evidence="1" id="KW-0472">Membrane</keyword>
<feature type="transmembrane region" description="Helical" evidence="1">
    <location>
        <begin position="37"/>
        <end position="54"/>
    </location>
</feature>
<dbReference type="Pfam" id="PF03779">
    <property type="entry name" value="SPW"/>
    <property type="match status" value="1"/>
</dbReference>
<feature type="transmembrane region" description="Helical" evidence="1">
    <location>
        <begin position="61"/>
        <end position="81"/>
    </location>
</feature>
<protein>
    <submittedName>
        <fullName evidence="3">SPW repeat protein</fullName>
    </submittedName>
</protein>
<reference evidence="4" key="1">
    <citation type="journal article" date="2019" name="Int. J. Syst. Evol. Microbiol.">
        <title>The Global Catalogue of Microorganisms (GCM) 10K type strain sequencing project: providing services to taxonomists for standard genome sequencing and annotation.</title>
        <authorList>
            <consortium name="The Broad Institute Genomics Platform"/>
            <consortium name="The Broad Institute Genome Sequencing Center for Infectious Disease"/>
            <person name="Wu L."/>
            <person name="Ma J."/>
        </authorList>
    </citation>
    <scope>NUCLEOTIDE SEQUENCE [LARGE SCALE GENOMIC DNA]</scope>
    <source>
        <strain evidence="4">KACC 12649</strain>
    </source>
</reference>
<feature type="transmembrane region" description="Helical" evidence="1">
    <location>
        <begin position="87"/>
        <end position="106"/>
    </location>
</feature>
<feature type="domain" description="SPW repeat-containing integral membrane" evidence="2">
    <location>
        <begin position="10"/>
        <end position="105"/>
    </location>
</feature>
<gene>
    <name evidence="3" type="ORF">ACFPN5_02320</name>
</gene>
<sequence length="122" mass="13214">MATHLSAKRWQDGVILLLGVWLFVSPWVFGYPSDSPPAVNAFIAGAIIAALAAFDLYKTYVWAVLVNIIVGAWVAASPWVVDVVADGRMSMSMLVVGIATIVLGLWEMRSDPDLHQQWAGTA</sequence>
<dbReference type="RefSeq" id="WP_379779677.1">
    <property type="nucleotide sequence ID" value="NZ_JBHSMU010000003.1"/>
</dbReference>
<comment type="caution">
    <text evidence="3">The sequence shown here is derived from an EMBL/GenBank/DDBJ whole genome shotgun (WGS) entry which is preliminary data.</text>
</comment>
<keyword evidence="4" id="KW-1185">Reference proteome</keyword>
<dbReference type="EMBL" id="JBHSMU010000003">
    <property type="protein sequence ID" value="MFC5458645.1"/>
    <property type="molecule type" value="Genomic_DNA"/>
</dbReference>
<evidence type="ECO:0000313" key="3">
    <source>
        <dbReference type="EMBL" id="MFC5458645.1"/>
    </source>
</evidence>
<evidence type="ECO:0000313" key="4">
    <source>
        <dbReference type="Proteomes" id="UP001596050"/>
    </source>
</evidence>
<dbReference type="Proteomes" id="UP001596050">
    <property type="component" value="Unassembled WGS sequence"/>
</dbReference>